<sequence length="104" mass="11662">MLTVVTSKVCSILLLADHMFFRHVAARNVRTATNLMLDMLHEADAIFRNSDFNGDGLPDNIGFKARYIIILTSSKSSMNHLQGVWIALNITTRNGLLLLRVFCP</sequence>
<dbReference type="InterPro" id="IPR051489">
    <property type="entry name" value="ADAM_Metalloproteinase"/>
</dbReference>
<dbReference type="GO" id="GO:0006509">
    <property type="term" value="P:membrane protein ectodomain proteolysis"/>
    <property type="evidence" value="ECO:0007669"/>
    <property type="project" value="TreeGrafter"/>
</dbReference>
<name>A0A7R9D0K5_TIMCR</name>
<evidence type="ECO:0000313" key="2">
    <source>
        <dbReference type="EMBL" id="CAD7404860.1"/>
    </source>
</evidence>
<accession>A0A7R9D0K5</accession>
<keyword evidence="1" id="KW-0732">Signal</keyword>
<dbReference type="AlphaFoldDB" id="A0A7R9D0K5"/>
<reference evidence="2" key="1">
    <citation type="submission" date="2020-11" db="EMBL/GenBank/DDBJ databases">
        <authorList>
            <person name="Tran Van P."/>
        </authorList>
    </citation>
    <scope>NUCLEOTIDE SEQUENCE</scope>
</reference>
<dbReference type="InterPro" id="IPR024079">
    <property type="entry name" value="MetalloPept_cat_dom_sf"/>
</dbReference>
<proteinExistence type="predicted"/>
<dbReference type="PANTHER" id="PTHR45702">
    <property type="entry name" value="ADAM10/ADAM17 METALLOPEPTIDASE FAMILY MEMBER"/>
    <property type="match status" value="1"/>
</dbReference>
<evidence type="ECO:0000256" key="1">
    <source>
        <dbReference type="SAM" id="SignalP"/>
    </source>
</evidence>
<dbReference type="GO" id="GO:0004222">
    <property type="term" value="F:metalloendopeptidase activity"/>
    <property type="evidence" value="ECO:0007669"/>
    <property type="project" value="TreeGrafter"/>
</dbReference>
<dbReference type="GO" id="GO:0007219">
    <property type="term" value="P:Notch signaling pathway"/>
    <property type="evidence" value="ECO:0007669"/>
    <property type="project" value="TreeGrafter"/>
</dbReference>
<gene>
    <name evidence="2" type="ORF">TCEB3V08_LOCUS7707</name>
</gene>
<dbReference type="EMBL" id="OC319284">
    <property type="protein sequence ID" value="CAD7404860.1"/>
    <property type="molecule type" value="Genomic_DNA"/>
</dbReference>
<dbReference type="Gene3D" id="3.40.390.10">
    <property type="entry name" value="Collagenase (Catalytic Domain)"/>
    <property type="match status" value="1"/>
</dbReference>
<organism evidence="2">
    <name type="scientific">Timema cristinae</name>
    <name type="common">Walking stick</name>
    <dbReference type="NCBI Taxonomy" id="61476"/>
    <lineage>
        <taxon>Eukaryota</taxon>
        <taxon>Metazoa</taxon>
        <taxon>Ecdysozoa</taxon>
        <taxon>Arthropoda</taxon>
        <taxon>Hexapoda</taxon>
        <taxon>Insecta</taxon>
        <taxon>Pterygota</taxon>
        <taxon>Neoptera</taxon>
        <taxon>Polyneoptera</taxon>
        <taxon>Phasmatodea</taxon>
        <taxon>Timematodea</taxon>
        <taxon>Timematoidea</taxon>
        <taxon>Timematidae</taxon>
        <taxon>Timema</taxon>
    </lineage>
</organism>
<feature type="signal peptide" evidence="1">
    <location>
        <begin position="1"/>
        <end position="26"/>
    </location>
</feature>
<protein>
    <submittedName>
        <fullName evidence="2">Uncharacterized protein</fullName>
    </submittedName>
</protein>
<dbReference type="PANTHER" id="PTHR45702:SF2">
    <property type="entry name" value="KUZBANIAN, ISOFORM A"/>
    <property type="match status" value="1"/>
</dbReference>
<feature type="chain" id="PRO_5030934590" evidence="1">
    <location>
        <begin position="27"/>
        <end position="104"/>
    </location>
</feature>
<dbReference type="GO" id="GO:0005886">
    <property type="term" value="C:plasma membrane"/>
    <property type="evidence" value="ECO:0007669"/>
    <property type="project" value="TreeGrafter"/>
</dbReference>